<evidence type="ECO:0000256" key="2">
    <source>
        <dbReference type="SAM" id="MobiDB-lite"/>
    </source>
</evidence>
<dbReference type="EMBL" id="JBBPCC010000042">
    <property type="protein sequence ID" value="MEK8133053.1"/>
    <property type="molecule type" value="Genomic_DNA"/>
</dbReference>
<dbReference type="Proteomes" id="UP001469365">
    <property type="component" value="Unassembled WGS sequence"/>
</dbReference>
<dbReference type="NCBIfam" id="TIGR00350">
    <property type="entry name" value="lytR_cpsA_psr"/>
    <property type="match status" value="1"/>
</dbReference>
<name>A0ABU9DY46_9BACL</name>
<dbReference type="PANTHER" id="PTHR33392:SF6">
    <property type="entry name" value="POLYISOPRENYL-TEICHOIC ACID--PEPTIDOGLYCAN TEICHOIC ACID TRANSFERASE TAGU"/>
    <property type="match status" value="1"/>
</dbReference>
<protein>
    <submittedName>
        <fullName evidence="4">LCP family protein</fullName>
    </submittedName>
</protein>
<feature type="compositionally biased region" description="Polar residues" evidence="2">
    <location>
        <begin position="332"/>
        <end position="345"/>
    </location>
</feature>
<dbReference type="PANTHER" id="PTHR33392">
    <property type="entry name" value="POLYISOPRENYL-TEICHOIC ACID--PEPTIDOGLYCAN TEICHOIC ACID TRANSFERASE TAGU"/>
    <property type="match status" value="1"/>
</dbReference>
<keyword evidence="5" id="KW-1185">Reference proteome</keyword>
<dbReference type="Pfam" id="PF03816">
    <property type="entry name" value="LytR_cpsA_psr"/>
    <property type="match status" value="1"/>
</dbReference>
<comment type="caution">
    <text evidence="4">The sequence shown here is derived from an EMBL/GenBank/DDBJ whole genome shotgun (WGS) entry which is preliminary data.</text>
</comment>
<feature type="compositionally biased region" description="Basic and acidic residues" evidence="2">
    <location>
        <begin position="320"/>
        <end position="331"/>
    </location>
</feature>
<dbReference type="InterPro" id="IPR004474">
    <property type="entry name" value="LytR_CpsA_psr"/>
</dbReference>
<organism evidence="4 5">
    <name type="scientific">Paenibacillus filicis</name>
    <dbReference type="NCBI Taxonomy" id="669464"/>
    <lineage>
        <taxon>Bacteria</taxon>
        <taxon>Bacillati</taxon>
        <taxon>Bacillota</taxon>
        <taxon>Bacilli</taxon>
        <taxon>Bacillales</taxon>
        <taxon>Paenibacillaceae</taxon>
        <taxon>Paenibacillus</taxon>
    </lineage>
</organism>
<dbReference type="RefSeq" id="WP_341420181.1">
    <property type="nucleotide sequence ID" value="NZ_JBBPCC010000042.1"/>
</dbReference>
<dbReference type="PROSITE" id="PS51257">
    <property type="entry name" value="PROKAR_LIPOPROTEIN"/>
    <property type="match status" value="1"/>
</dbReference>
<evidence type="ECO:0000313" key="4">
    <source>
        <dbReference type="EMBL" id="MEK8133053.1"/>
    </source>
</evidence>
<evidence type="ECO:0000313" key="5">
    <source>
        <dbReference type="Proteomes" id="UP001469365"/>
    </source>
</evidence>
<accession>A0ABU9DY46</accession>
<evidence type="ECO:0000256" key="1">
    <source>
        <dbReference type="ARBA" id="ARBA00006068"/>
    </source>
</evidence>
<feature type="domain" description="Cell envelope-related transcriptional attenuator" evidence="3">
    <location>
        <begin position="89"/>
        <end position="237"/>
    </location>
</feature>
<proteinExistence type="inferred from homology"/>
<comment type="similarity">
    <text evidence="1">Belongs to the LytR/CpsA/Psr (LCP) family.</text>
</comment>
<sequence>MARTVRRFFVVLLILILACVGYYTYGFVKFANNIQSKPESTKFPTLSATKAGGGTPESLLPPKWEGKERVNVLILGGDSRGLKKNEIPRSDSMMVASVDPVTKKAVLLSILRDTYVKVPGHGDDRINTAVSLGGPHLAMKTASELLGIPIQYYVYTDFQGFIALVDAIGGIELDVEKDMKYRDSEEPEFDINLKKGVQQLSGKTALQYVRFRHDALSDFSRTERQRKFMTAVAQKMQTAGSLIRMPMILNSIDPYIETNLTAGDMLKLGTLALDAKTEGMASSQIPPAELLVEKRIGGAEVISVNRDKLRQYVKAVFEGRDPFPPAEKKASANEQTKSTNGGTKK</sequence>
<gene>
    <name evidence="4" type="ORF">WMW72_34825</name>
</gene>
<evidence type="ECO:0000259" key="3">
    <source>
        <dbReference type="Pfam" id="PF03816"/>
    </source>
</evidence>
<dbReference type="Gene3D" id="3.40.630.190">
    <property type="entry name" value="LCP protein"/>
    <property type="match status" value="1"/>
</dbReference>
<dbReference type="InterPro" id="IPR050922">
    <property type="entry name" value="LytR/CpsA/Psr_CW_biosynth"/>
</dbReference>
<reference evidence="4 5" key="1">
    <citation type="submission" date="2024-04" db="EMBL/GenBank/DDBJ databases">
        <title>draft genome sequnece of Paenibacillus filicis.</title>
        <authorList>
            <person name="Kim D.-U."/>
        </authorList>
    </citation>
    <scope>NUCLEOTIDE SEQUENCE [LARGE SCALE GENOMIC DNA]</scope>
    <source>
        <strain evidence="4 5">KACC14197</strain>
    </source>
</reference>
<feature type="region of interest" description="Disordered" evidence="2">
    <location>
        <begin position="320"/>
        <end position="345"/>
    </location>
</feature>